<dbReference type="EMBL" id="JAVDTF010000001">
    <property type="protein sequence ID" value="MDR6783225.1"/>
    <property type="molecule type" value="Genomic_DNA"/>
</dbReference>
<evidence type="ECO:0000313" key="2">
    <source>
        <dbReference type="Proteomes" id="UP001246858"/>
    </source>
</evidence>
<keyword evidence="1" id="KW-0436">Ligase</keyword>
<name>A0ACC6KVN8_9SPHI</name>
<proteinExistence type="predicted"/>
<keyword evidence="2" id="KW-1185">Reference proteome</keyword>
<evidence type="ECO:0000313" key="1">
    <source>
        <dbReference type="EMBL" id="MDR6783225.1"/>
    </source>
</evidence>
<reference evidence="1" key="1">
    <citation type="submission" date="2023-07" db="EMBL/GenBank/DDBJ databases">
        <title>Sorghum-associated microbial communities from plants grown in Nebraska, USA.</title>
        <authorList>
            <person name="Schachtman D."/>
        </authorList>
    </citation>
    <scope>NUCLEOTIDE SEQUENCE</scope>
    <source>
        <strain evidence="1">2697</strain>
    </source>
</reference>
<accession>A0ACC6KVN8</accession>
<gene>
    <name evidence="1" type="ORF">J2X78_001777</name>
</gene>
<sequence>MLLKLFKLRFDAGMIEKLTDICNKFIFTTIVVLVPLVEDLISPDVRPRNINNNLGLVVFLYLVTILAVLCTTQLIFRKTATKVNIKAVDLIVLATVIFIVASRSLIALTMFSSFNLLQIAYLTVLYVICRLTISPSIVLKSIVISGILQALYAILQQYQILPSHHELYRTTGSFGNPSILGQYLVSSIIILIPLLHYINKSNIHNIAFYESLQERAKRPTKYILMAIVVLLIIVLVLTRARAALVSLALSVLIFFYREIKQVLWDNKRIFRRMLIAVLFFAVIMSTVFALYRFKKDSADGRLLIWKVCGNMILRKPLMGVGFDNLQSAYMTEQAKYFSTVRSAKELMLADQISYSFNDFIQIIVENGFIGAVLALVLVLSILKTKSETIQEKNLQILKIIVISGLIGAFFSYPSQILPIKIIFVAIVATIVNLEKKSVYKFQINGLPAFPGYKRLLILICVCLLAIISFNNINKLYDGLKGWNKAYLYSRSNDYPMAVEEYDLQYDIFYENGNFLLDYGTALVLSGDYKKALKILEEALPYCNDVNLQMNIGLANYYLKQFKTAELAFANASNMLPNRVLPKYRLATIYVRTRQYVKAQKIAKVILDQPVKIKSKITDSVRHVMEILINSPEKFHTP</sequence>
<dbReference type="Proteomes" id="UP001246858">
    <property type="component" value="Unassembled WGS sequence"/>
</dbReference>
<comment type="caution">
    <text evidence="1">The sequence shown here is derived from an EMBL/GenBank/DDBJ whole genome shotgun (WGS) entry which is preliminary data.</text>
</comment>
<protein>
    <submittedName>
        <fullName evidence="1">O-antigen ligase</fullName>
    </submittedName>
</protein>
<organism evidence="1 2">
    <name type="scientific">Pedobacter africanus</name>
    <dbReference type="NCBI Taxonomy" id="151894"/>
    <lineage>
        <taxon>Bacteria</taxon>
        <taxon>Pseudomonadati</taxon>
        <taxon>Bacteroidota</taxon>
        <taxon>Sphingobacteriia</taxon>
        <taxon>Sphingobacteriales</taxon>
        <taxon>Sphingobacteriaceae</taxon>
        <taxon>Pedobacter</taxon>
    </lineage>
</organism>